<feature type="signal peptide" evidence="1">
    <location>
        <begin position="1"/>
        <end position="19"/>
    </location>
</feature>
<protein>
    <submittedName>
        <fullName evidence="2">GLPGLI family protein</fullName>
    </submittedName>
</protein>
<dbReference type="InterPro" id="IPR005901">
    <property type="entry name" value="GLPGLI"/>
</dbReference>
<dbReference type="EMBL" id="JAMXLY010000028">
    <property type="protein sequence ID" value="MCO6025780.1"/>
    <property type="molecule type" value="Genomic_DNA"/>
</dbReference>
<gene>
    <name evidence="2" type="ORF">NG821_07990</name>
</gene>
<name>A0ABT1BYA4_9BACT</name>
<dbReference type="Proteomes" id="UP001204015">
    <property type="component" value="Unassembled WGS sequence"/>
</dbReference>
<keyword evidence="3" id="KW-1185">Reference proteome</keyword>
<organism evidence="2 3">
    <name type="scientific">Segatella cerevisiae</name>
    <dbReference type="NCBI Taxonomy" id="2053716"/>
    <lineage>
        <taxon>Bacteria</taxon>
        <taxon>Pseudomonadati</taxon>
        <taxon>Bacteroidota</taxon>
        <taxon>Bacteroidia</taxon>
        <taxon>Bacteroidales</taxon>
        <taxon>Prevotellaceae</taxon>
        <taxon>Segatella</taxon>
    </lineage>
</organism>
<dbReference type="RefSeq" id="WP_252761137.1">
    <property type="nucleotide sequence ID" value="NZ_JAMXLY010000028.1"/>
</dbReference>
<evidence type="ECO:0000313" key="3">
    <source>
        <dbReference type="Proteomes" id="UP001204015"/>
    </source>
</evidence>
<dbReference type="NCBIfam" id="TIGR01200">
    <property type="entry name" value="GLPGLI"/>
    <property type="match status" value="1"/>
</dbReference>
<reference evidence="2 3" key="1">
    <citation type="submission" date="2022-06" db="EMBL/GenBank/DDBJ databases">
        <title>A taxonomic note on the genus Prevotella: Description of four novel genera and emended description of the genera Hallella and Xylanibacter.</title>
        <authorList>
            <person name="Hitch T.C.A."/>
        </authorList>
    </citation>
    <scope>NUCLEOTIDE SEQUENCE [LARGE SCALE GENOMIC DNA]</scope>
    <source>
        <strain evidence="2 3">DSM 100619</strain>
    </source>
</reference>
<sequence>MKITILILCLLTCNTYSEAQNTYTIGASQLEVKYRVSQGKYRDLYLLRYGGNKSQYFSCNTLMRDSMIASGHVDTVIDMLEQSTEAKEHHDDSNVMQQSPNSSDFIYRNLKEGKLSVYSSIFGSKYVYEEDIPRMSWSIREDSTATVLGYTCHYASTTFRGRRWEVWYAPDIPLDLGPWKFSGLPGLILQADCKGFIRIDACGISDKNLTPITFYNLLHRKFQPINRKAFLKASKSPSAYPKGTILTPTMELE</sequence>
<keyword evidence="1" id="KW-0732">Signal</keyword>
<accession>A0ABT1BYA4</accession>
<proteinExistence type="predicted"/>
<evidence type="ECO:0000256" key="1">
    <source>
        <dbReference type="SAM" id="SignalP"/>
    </source>
</evidence>
<feature type="chain" id="PRO_5046428046" evidence="1">
    <location>
        <begin position="20"/>
        <end position="253"/>
    </location>
</feature>
<comment type="caution">
    <text evidence="2">The sequence shown here is derived from an EMBL/GenBank/DDBJ whole genome shotgun (WGS) entry which is preliminary data.</text>
</comment>
<evidence type="ECO:0000313" key="2">
    <source>
        <dbReference type="EMBL" id="MCO6025780.1"/>
    </source>
</evidence>
<dbReference type="Pfam" id="PF22252">
    <property type="entry name" value="PNGase_F-II_N"/>
    <property type="match status" value="1"/>
</dbReference>